<name>A0ABT0A147_9GAMM</name>
<gene>
    <name evidence="1" type="ORF">MQC88_01760</name>
</gene>
<keyword evidence="2" id="KW-1185">Reference proteome</keyword>
<proteinExistence type="predicted"/>
<sequence>MKALLQRNPLVVSIVVVALVALAATGYAMAVDMGSHAVTVQAQPPLMMPF</sequence>
<organism evidence="1 2">
    <name type="scientific">Cognatiluteimonas sedimenti</name>
    <dbReference type="NCBI Taxonomy" id="2927791"/>
    <lineage>
        <taxon>Bacteria</taxon>
        <taxon>Pseudomonadati</taxon>
        <taxon>Pseudomonadota</taxon>
        <taxon>Gammaproteobacteria</taxon>
        <taxon>Lysobacterales</taxon>
        <taxon>Lysobacteraceae</taxon>
        <taxon>Cognatiluteimonas</taxon>
    </lineage>
</organism>
<reference evidence="1 2" key="1">
    <citation type="submission" date="2022-03" db="EMBL/GenBank/DDBJ databases">
        <title>Luteimonas soily sp. nov., a novel bacterium isolated from the soil.</title>
        <authorList>
            <person name="Zhang X."/>
        </authorList>
    </citation>
    <scope>NUCLEOTIDE SEQUENCE [LARGE SCALE GENOMIC DNA]</scope>
    <source>
        <strain evidence="1 2">50</strain>
    </source>
</reference>
<dbReference type="Proteomes" id="UP001165423">
    <property type="component" value="Unassembled WGS sequence"/>
</dbReference>
<dbReference type="RefSeq" id="WP_243318662.1">
    <property type="nucleotide sequence ID" value="NZ_JALGCL010000001.1"/>
</dbReference>
<dbReference type="EMBL" id="JALGCL010000001">
    <property type="protein sequence ID" value="MCJ0824695.1"/>
    <property type="molecule type" value="Genomic_DNA"/>
</dbReference>
<accession>A0ABT0A147</accession>
<evidence type="ECO:0000313" key="2">
    <source>
        <dbReference type="Proteomes" id="UP001165423"/>
    </source>
</evidence>
<evidence type="ECO:0000313" key="1">
    <source>
        <dbReference type="EMBL" id="MCJ0824695.1"/>
    </source>
</evidence>
<protein>
    <submittedName>
        <fullName evidence="1">Uncharacterized protein</fullName>
    </submittedName>
</protein>
<comment type="caution">
    <text evidence="1">The sequence shown here is derived from an EMBL/GenBank/DDBJ whole genome shotgun (WGS) entry which is preliminary data.</text>
</comment>